<protein>
    <recommendedName>
        <fullName evidence="3">DUF5666 domain-containing protein</fullName>
    </recommendedName>
</protein>
<gene>
    <name evidence="1" type="ORF">K1X11_021620</name>
</gene>
<accession>A0ABZ1C7H8</accession>
<reference evidence="1 2" key="1">
    <citation type="submission" date="2023-12" db="EMBL/GenBank/DDBJ databases">
        <title>Description of an unclassified Opitutus bacterium of Verrucomicrobiota.</title>
        <authorList>
            <person name="Zhang D.-F."/>
        </authorList>
    </citation>
    <scope>NUCLEOTIDE SEQUENCE [LARGE SCALE GENOMIC DNA]</scope>
    <source>
        <strain evidence="1 2">WL0086</strain>
    </source>
</reference>
<proteinExistence type="predicted"/>
<name>A0ABZ1C7H8_9BACT</name>
<evidence type="ECO:0008006" key="3">
    <source>
        <dbReference type="Google" id="ProtNLM"/>
    </source>
</evidence>
<sequence length="208" mass="22612">MSSLPFLRTPSWCRGLLLGVICLLISTAGATTLREPSFAELARGAEHIVRGEVKGVRSYWDQHDGRPVIRTEVVFVVSDSAAGAQVGETLRLRLLGGELDGKGMRVAGMPRFKRGEEMILFVRGNGQRVCPVMGWRYGQFRVEQADGGGSTRVLRADSSPVLRQDIAEAAAVGVTDARRTMAADQATALSATDFLNLVRRERAKEVAQ</sequence>
<dbReference type="RefSeq" id="WP_221030415.1">
    <property type="nucleotide sequence ID" value="NZ_CP139781.1"/>
</dbReference>
<evidence type="ECO:0000313" key="2">
    <source>
        <dbReference type="Proteomes" id="UP000738431"/>
    </source>
</evidence>
<keyword evidence="2" id="KW-1185">Reference proteome</keyword>
<dbReference type="EMBL" id="CP139781">
    <property type="protein sequence ID" value="WRQ87421.1"/>
    <property type="molecule type" value="Genomic_DNA"/>
</dbReference>
<evidence type="ECO:0000313" key="1">
    <source>
        <dbReference type="EMBL" id="WRQ87421.1"/>
    </source>
</evidence>
<dbReference type="Proteomes" id="UP000738431">
    <property type="component" value="Chromosome"/>
</dbReference>
<organism evidence="1 2">
    <name type="scientific">Actomonas aquatica</name>
    <dbReference type="NCBI Taxonomy" id="2866162"/>
    <lineage>
        <taxon>Bacteria</taxon>
        <taxon>Pseudomonadati</taxon>
        <taxon>Verrucomicrobiota</taxon>
        <taxon>Opitutia</taxon>
        <taxon>Opitutales</taxon>
        <taxon>Opitutaceae</taxon>
        <taxon>Actomonas</taxon>
    </lineage>
</organism>